<gene>
    <name evidence="3" type="ORF">E4P82_07935</name>
</gene>
<name>A0ABX1TIC8_9GAMM</name>
<keyword evidence="2" id="KW-0812">Transmembrane</keyword>
<organism evidence="3 4">
    <name type="scientific">Candidatus Competibacter phosphatis</name>
    <dbReference type="NCBI Taxonomy" id="221280"/>
    <lineage>
        <taxon>Bacteria</taxon>
        <taxon>Pseudomonadati</taxon>
        <taxon>Pseudomonadota</taxon>
        <taxon>Gammaproteobacteria</taxon>
        <taxon>Candidatus Competibacteraceae</taxon>
        <taxon>Candidatus Competibacter</taxon>
    </lineage>
</organism>
<keyword evidence="2" id="KW-0472">Membrane</keyword>
<sequence length="1366" mass="150428">MRTGSLPARPVWLPLLVLLFGLYAAAARTASIPPEVLTQIPASLQPWMDWVLSGSPNRRCPVYYNQTDRYQCVWLSALSLDLDGQGGEFRQKAYNDTEGWLTLPGNRSYWPQDVRLDGILVPVLERDNHPALKASSGEHELTGRFYWRALPDSIHVPPGNALLDLRVNGQPVTAFRLEDEGVLRLRQQPDAPARQDTLDLQVFRLLTDGIPFTVATRLDLRVSGQTREELLGPVLPPDFLPLALDSPLPARLEADGRLRVQLRPGNWTLMLNARHPGPLDALALPVVPVPWPQQEIWSFQAQNTLRQVQVEGAAALDPAQTNLPESWRQWPAYLLQPGEALQFQVRQRGEAEPVPARLNLERTLWLDFAGGGYTVRDRLSGNLDRTRLDAAPALQLGRVEIGGDDQFITRLPGSDAAGVEIRQLNDLQLVADSRLEPADIEKLPAVGWRIAPQRIDATLNLPPGWRLLAADGPDSAGNAWLYSWNLLDLFIVLVIALGFAKLWGWPWGLVALAGMTLIYHEPNAPLYVWLNVLAAAALLRVLPPGRLQILIKVYRGLALLALLTIGALFAVQQVRGALYPQLEPFAPGAALVLSIPSASAPPVAALEKAPAYNRLQSLPKSPQQQIQNNLSQRLQQQYTADIKVQTGPGVPNWRWQRATLHWSGPVATDEPLRLWLLPPWGTRALLLLGLALLLAMGARVSIASRRSLPPAAPPSRDEEEQRTSSPPGAGAVAAASVLLAMALTVATPPVQAQEYPPPEILKQLRERLTQPPDCQRCGDLAALALTVRNDTLQLRLSLHAQTDTVVPLPLPREGLIVRAIDLDGRPATLFRGPKQLLWLRLPPGLHTATVAAAVLPEVATLQLPLPLPPGRLELDANGWKVEGQVEGRVDPQLQLTRPRQDAAAPLQAGVMPPFVQVERDLVLDVDWQVLTRMRRLSQADQAAVLEIPLLPGEHVTTPDIRVRDNRVLLNLPPEQTEIRWTATLSRVNELILQATDREDLVEVWQLHANPLWHVQSAGIPLVRRIDAAGQWAPEWRSWPGEQVTLTVDRPEGAPGGTVTIDRSQLRLNPGRRLSEASLDLSIRTSRGGDHAVTLPPGATLTTAYINDVVQPLRQQDRRVVLPLVPGVQRVVLNWREERDFGTRYTTPEVDLGSPSVNGDLILHLPRNRWLLWANGPVMGPAVLFWGVLAVILIGAIVLGRMGGTPLRAHHWFLLGIGLSQSHIAAILLVAGWLWLLGRRQALADREIGAFRFDLLQLALVGLTLAALAALLGAIEQGLLGTPAMQVAGNGSSAWQLNWYQDRIAGPLPTASVVTAPLLLYRGLMLVWALWLAFALLRWLGWGWQCFSAGGLWRRLRRSKAVADGQP</sequence>
<comment type="caution">
    <text evidence="3">The sequence shown here is derived from an EMBL/GenBank/DDBJ whole genome shotgun (WGS) entry which is preliminary data.</text>
</comment>
<feature type="transmembrane region" description="Helical" evidence="2">
    <location>
        <begin position="1211"/>
        <end position="1234"/>
    </location>
</feature>
<feature type="region of interest" description="Disordered" evidence="1">
    <location>
        <begin position="706"/>
        <end position="729"/>
    </location>
</feature>
<feature type="transmembrane region" description="Helical" evidence="2">
    <location>
        <begin position="1254"/>
        <end position="1274"/>
    </location>
</feature>
<accession>A0ABX1TIC8</accession>
<feature type="transmembrane region" description="Helical" evidence="2">
    <location>
        <begin position="554"/>
        <end position="574"/>
    </location>
</feature>
<feature type="transmembrane region" description="Helical" evidence="2">
    <location>
        <begin position="1318"/>
        <end position="1339"/>
    </location>
</feature>
<evidence type="ECO:0000313" key="4">
    <source>
        <dbReference type="Proteomes" id="UP000760480"/>
    </source>
</evidence>
<keyword evidence="4" id="KW-1185">Reference proteome</keyword>
<reference evidence="3 4" key="1">
    <citation type="submission" date="2019-03" db="EMBL/GenBank/DDBJ databases">
        <title>Metabolic reconstructions from genomes of highly enriched 'Candidatus Accumulibacter' and 'Candidatus Competibacter' bioreactor populations.</title>
        <authorList>
            <person name="Annavajhala M.K."/>
            <person name="Welles L."/>
            <person name="Abbas B."/>
            <person name="Sorokin D."/>
            <person name="Park H."/>
            <person name="Van Loosdrecht M."/>
            <person name="Chandran K."/>
        </authorList>
    </citation>
    <scope>NUCLEOTIDE SEQUENCE [LARGE SCALE GENOMIC DNA]</scope>
    <source>
        <strain evidence="3 4">SBR_G</strain>
    </source>
</reference>
<dbReference type="EMBL" id="SPMZ01000021">
    <property type="protein sequence ID" value="NMQ19137.1"/>
    <property type="molecule type" value="Genomic_DNA"/>
</dbReference>
<evidence type="ECO:0000256" key="2">
    <source>
        <dbReference type="SAM" id="Phobius"/>
    </source>
</evidence>
<evidence type="ECO:0000313" key="3">
    <source>
        <dbReference type="EMBL" id="NMQ19137.1"/>
    </source>
</evidence>
<feature type="transmembrane region" description="Helical" evidence="2">
    <location>
        <begin position="526"/>
        <end position="542"/>
    </location>
</feature>
<proteinExistence type="predicted"/>
<feature type="transmembrane region" description="Helical" evidence="2">
    <location>
        <begin position="1177"/>
        <end position="1199"/>
    </location>
</feature>
<evidence type="ECO:0000256" key="1">
    <source>
        <dbReference type="SAM" id="MobiDB-lite"/>
    </source>
</evidence>
<dbReference type="RefSeq" id="WP_169248396.1">
    <property type="nucleotide sequence ID" value="NZ_SPMZ01000021.1"/>
</dbReference>
<feature type="transmembrane region" description="Helical" evidence="2">
    <location>
        <begin position="680"/>
        <end position="698"/>
    </location>
</feature>
<keyword evidence="2" id="KW-1133">Transmembrane helix</keyword>
<protein>
    <submittedName>
        <fullName evidence="3">Uncharacterized protein</fullName>
    </submittedName>
</protein>
<dbReference type="Proteomes" id="UP000760480">
    <property type="component" value="Unassembled WGS sequence"/>
</dbReference>